<dbReference type="AlphaFoldDB" id="A4BDW0"/>
<evidence type="ECO:0000313" key="1">
    <source>
        <dbReference type="EMBL" id="EAR09719.1"/>
    </source>
</evidence>
<proteinExistence type="predicted"/>
<reference evidence="1 2" key="1">
    <citation type="submission" date="2006-02" db="EMBL/GenBank/DDBJ databases">
        <authorList>
            <person name="Pinhassi J."/>
            <person name="Pedros-Alio C."/>
            <person name="Ferriera S."/>
            <person name="Johnson J."/>
            <person name="Kravitz S."/>
            <person name="Halpern A."/>
            <person name="Remington K."/>
            <person name="Beeson K."/>
            <person name="Tran B."/>
            <person name="Rogers Y.-H."/>
            <person name="Friedman R."/>
            <person name="Venter J.C."/>
        </authorList>
    </citation>
    <scope>NUCLEOTIDE SEQUENCE [LARGE SCALE GENOMIC DNA]</scope>
    <source>
        <strain evidence="1 2">MED297</strain>
    </source>
</reference>
<evidence type="ECO:0000313" key="2">
    <source>
        <dbReference type="Proteomes" id="UP000005953"/>
    </source>
</evidence>
<accession>A4BDW0</accession>
<gene>
    <name evidence="1" type="ORF">MED297_16209</name>
</gene>
<dbReference type="HOGENOM" id="CLU_1155642_0_0_6"/>
<dbReference type="Proteomes" id="UP000005953">
    <property type="component" value="Unassembled WGS sequence"/>
</dbReference>
<dbReference type="EMBL" id="AAOE01000008">
    <property type="protein sequence ID" value="EAR09719.1"/>
    <property type="molecule type" value="Genomic_DNA"/>
</dbReference>
<organism evidence="1 2">
    <name type="scientific">Reinekea blandensis MED297</name>
    <dbReference type="NCBI Taxonomy" id="314283"/>
    <lineage>
        <taxon>Bacteria</taxon>
        <taxon>Pseudomonadati</taxon>
        <taxon>Pseudomonadota</taxon>
        <taxon>Gammaproteobacteria</taxon>
        <taxon>Oceanospirillales</taxon>
        <taxon>Saccharospirillaceae</taxon>
        <taxon>Reinekea</taxon>
    </lineage>
</organism>
<keyword evidence="2" id="KW-1185">Reference proteome</keyword>
<sequence>MPRPRYQLNADDWFDCLDWLDYQLQQPNWLSEPDHPIHRFGLSTLKECVVQWRDIERPTKDLCQSTQTILEESLTMDDWGRLRKSLSARKRRRRERQRHSKAMNITLTPAAHEALQEFRTLSGAATFSDALENHLTQALAELRIQHERQLTDELKAKLAPLKASELIREVEKYLELAQTRRSLANSCKIAHQLFIKRPDRDSLRLVRDRFIEDLIWNESHLKIAHSQLVPLKVKDVASQS</sequence>
<protein>
    <submittedName>
        <fullName evidence="1">Uncharacterized protein</fullName>
    </submittedName>
</protein>
<dbReference type="RefSeq" id="WP_008043485.1">
    <property type="nucleotide sequence ID" value="NZ_CH724150.1"/>
</dbReference>
<comment type="caution">
    <text evidence="1">The sequence shown here is derived from an EMBL/GenBank/DDBJ whole genome shotgun (WGS) entry which is preliminary data.</text>
</comment>
<name>A4BDW0_9GAMM</name>
<dbReference type="STRING" id="314283.MED297_16209"/>
<dbReference type="OrthoDB" id="6193801at2"/>